<dbReference type="InterPro" id="IPR029058">
    <property type="entry name" value="AB_hydrolase_fold"/>
</dbReference>
<keyword evidence="5" id="KW-1185">Reference proteome</keyword>
<dbReference type="InterPro" id="IPR000073">
    <property type="entry name" value="AB_hydrolase_1"/>
</dbReference>
<sequence length="250" mass="27612">MCLHGILDNCASFDPLGQHLSDVDMIAIDLPGHGWSDPVPSTTCHYIDYAACVLELAHTQGWERFRLIGHSLGGAVSSLVAGIHPDKVDQLVLIDAIGPLSADPEQVVAGTARYLETYLRGDRHPVYRSRTHAVKTRVQLADILLETAEMLVERDLVEVTDGYSWRHDIRLNRGMTPTLGEDQVLAFLRNVTAPALLVRAERTALVESYYPERINSVPKLREVTLPGGHHLHMENAEAVAEVVRTFLEGG</sequence>
<evidence type="ECO:0000313" key="5">
    <source>
        <dbReference type="Proteomes" id="UP000188836"/>
    </source>
</evidence>
<feature type="domain" description="Thioesterase TesA-like" evidence="3">
    <location>
        <begin position="1"/>
        <end position="247"/>
    </location>
</feature>
<comment type="similarity">
    <text evidence="1">Belongs to the AB hydrolase superfamily.</text>
</comment>
<accession>A0A1W0B190</accession>
<dbReference type="STRING" id="1538463.B0T36_05885"/>
<evidence type="ECO:0000259" key="3">
    <source>
        <dbReference type="SMART" id="SM00824"/>
    </source>
</evidence>
<keyword evidence="2" id="KW-0378">Hydrolase</keyword>
<evidence type="ECO:0000313" key="4">
    <source>
        <dbReference type="EMBL" id="ONM46417.1"/>
    </source>
</evidence>
<dbReference type="PANTHER" id="PTHR43798">
    <property type="entry name" value="MONOACYLGLYCEROL LIPASE"/>
    <property type="match status" value="1"/>
</dbReference>
<dbReference type="SMART" id="SM00824">
    <property type="entry name" value="PKS_TE"/>
    <property type="match status" value="1"/>
</dbReference>
<proteinExistence type="inferred from homology"/>
<dbReference type="PRINTS" id="PR00111">
    <property type="entry name" value="ABHYDROLASE"/>
</dbReference>
<dbReference type="SUPFAM" id="SSF53474">
    <property type="entry name" value="alpha/beta-Hydrolases"/>
    <property type="match status" value="1"/>
</dbReference>
<dbReference type="PANTHER" id="PTHR43798:SF14">
    <property type="entry name" value="SERINE HYDROLASE-LIKE PROTEIN DDB_G0286239"/>
    <property type="match status" value="1"/>
</dbReference>
<protein>
    <recommendedName>
        <fullName evidence="3">Thioesterase TesA-like domain-containing protein</fullName>
    </recommendedName>
</protein>
<dbReference type="GO" id="GO:0016020">
    <property type="term" value="C:membrane"/>
    <property type="evidence" value="ECO:0007669"/>
    <property type="project" value="TreeGrafter"/>
</dbReference>
<dbReference type="Gene3D" id="3.40.50.1820">
    <property type="entry name" value="alpha/beta hydrolase"/>
    <property type="match status" value="1"/>
</dbReference>
<dbReference type="Pfam" id="PF00561">
    <property type="entry name" value="Abhydrolase_1"/>
    <property type="match status" value="1"/>
</dbReference>
<gene>
    <name evidence="4" type="ORF">B0T46_23235</name>
</gene>
<dbReference type="GO" id="GO:0016787">
    <property type="term" value="F:hydrolase activity"/>
    <property type="evidence" value="ECO:0007669"/>
    <property type="project" value="UniProtKB-KW"/>
</dbReference>
<evidence type="ECO:0000256" key="2">
    <source>
        <dbReference type="ARBA" id="ARBA00022801"/>
    </source>
</evidence>
<reference evidence="4 5" key="1">
    <citation type="journal article" date="2016" name="Antonie Van Leeuwenhoek">
        <title>Nocardia donostiensis sp. nov., isolated from human respiratory specimens.</title>
        <authorList>
            <person name="Ercibengoa M."/>
            <person name="Bell M."/>
            <person name="Marimon J.M."/>
            <person name="Humrighouse B."/>
            <person name="Klenk H.P."/>
            <person name="Potter G."/>
            <person name="Perez-Trallero E."/>
        </authorList>
    </citation>
    <scope>NUCLEOTIDE SEQUENCE [LARGE SCALE GENOMIC DNA]</scope>
    <source>
        <strain evidence="4 5">X1655</strain>
    </source>
</reference>
<name>A0A1W0B190_9NOCA</name>
<dbReference type="Proteomes" id="UP000188836">
    <property type="component" value="Unassembled WGS sequence"/>
</dbReference>
<dbReference type="InterPro" id="IPR020802">
    <property type="entry name" value="TesA-like"/>
</dbReference>
<comment type="caution">
    <text evidence="4">The sequence shown here is derived from an EMBL/GenBank/DDBJ whole genome shotgun (WGS) entry which is preliminary data.</text>
</comment>
<organism evidence="4 5">
    <name type="scientific">Nocardia donostiensis</name>
    <dbReference type="NCBI Taxonomy" id="1538463"/>
    <lineage>
        <taxon>Bacteria</taxon>
        <taxon>Bacillati</taxon>
        <taxon>Actinomycetota</taxon>
        <taxon>Actinomycetes</taxon>
        <taxon>Mycobacteriales</taxon>
        <taxon>Nocardiaceae</taxon>
        <taxon>Nocardia</taxon>
    </lineage>
</organism>
<dbReference type="AlphaFoldDB" id="A0A1W0B190"/>
<evidence type="ECO:0000256" key="1">
    <source>
        <dbReference type="ARBA" id="ARBA00008645"/>
    </source>
</evidence>
<dbReference type="EMBL" id="MUMY01000025">
    <property type="protein sequence ID" value="ONM46417.1"/>
    <property type="molecule type" value="Genomic_DNA"/>
</dbReference>
<dbReference type="InterPro" id="IPR050266">
    <property type="entry name" value="AB_hydrolase_sf"/>
</dbReference>